<accession>A0A454XRL3</accession>
<dbReference type="GO" id="GO:0016887">
    <property type="term" value="F:ATP hydrolysis activity"/>
    <property type="evidence" value="ECO:0007669"/>
    <property type="project" value="InterPro"/>
</dbReference>
<dbReference type="InterPro" id="IPR020568">
    <property type="entry name" value="Ribosomal_Su5_D2-typ_SF"/>
</dbReference>
<feature type="region of interest" description="Disordered" evidence="3">
    <location>
        <begin position="458"/>
        <end position="506"/>
    </location>
</feature>
<dbReference type="AlphaFoldDB" id="A0A090M2L8"/>
<dbReference type="GO" id="GO:0006298">
    <property type="term" value="P:mismatch repair"/>
    <property type="evidence" value="ECO:0007669"/>
    <property type="project" value="InterPro"/>
</dbReference>
<evidence type="ECO:0000313" key="6">
    <source>
        <dbReference type="EMBL" id="CEF98495.1"/>
    </source>
</evidence>
<dbReference type="InterPro" id="IPR014790">
    <property type="entry name" value="MutL_C"/>
</dbReference>
<evidence type="ECO:0000256" key="2">
    <source>
        <dbReference type="ARBA" id="ARBA00022763"/>
    </source>
</evidence>
<dbReference type="PROSITE" id="PS00058">
    <property type="entry name" value="DNA_MISMATCH_REPAIR_1"/>
    <property type="match status" value="1"/>
</dbReference>
<dbReference type="FunFam" id="3.30.565.10:FF:000014">
    <property type="entry name" value="Mismatch repair endonuclease pms1, putative"/>
    <property type="match status" value="1"/>
</dbReference>
<dbReference type="Gene3D" id="3.30.1370.100">
    <property type="entry name" value="MutL, C-terminal domain, regulatory subdomain"/>
    <property type="match status" value="1"/>
</dbReference>
<accession>A0A090M2L8</accession>
<dbReference type="GO" id="GO:0030983">
    <property type="term" value="F:mismatched DNA binding"/>
    <property type="evidence" value="ECO:0007669"/>
    <property type="project" value="InterPro"/>
</dbReference>
<dbReference type="Pfam" id="PF01119">
    <property type="entry name" value="DNA_mis_repair"/>
    <property type="match status" value="1"/>
</dbReference>
<dbReference type="PANTHER" id="PTHR10073">
    <property type="entry name" value="DNA MISMATCH REPAIR PROTEIN MLH, PMS, MUTL"/>
    <property type="match status" value="1"/>
</dbReference>
<gene>
    <name evidence="7" type="ORF">BE221DRAFT_189543</name>
    <name evidence="6" type="ORF">OT_ostta06g03990</name>
</gene>
<dbReference type="GO" id="GO:0005524">
    <property type="term" value="F:ATP binding"/>
    <property type="evidence" value="ECO:0007669"/>
    <property type="project" value="InterPro"/>
</dbReference>
<feature type="domain" description="MutL C-terminal dimerisation" evidence="4">
    <location>
        <begin position="608"/>
        <end position="791"/>
    </location>
</feature>
<evidence type="ECO:0000256" key="1">
    <source>
        <dbReference type="ARBA" id="ARBA00006082"/>
    </source>
</evidence>
<reference evidence="6 8" key="1">
    <citation type="journal article" date="2006" name="Proc. Natl. Acad. Sci. U.S.A.">
        <title>Genome analysis of the smallest free-living eukaryote Ostreococcus tauri unveils many unique features.</title>
        <authorList>
            <person name="Derelle E."/>
            <person name="Ferraz C."/>
            <person name="Rombauts S."/>
            <person name="Rouze P."/>
            <person name="Worden A.Z."/>
            <person name="Robbens S."/>
            <person name="Partensky F."/>
            <person name="Degroeve S."/>
            <person name="Echeynie S."/>
            <person name="Cooke R."/>
            <person name="Saeys Y."/>
            <person name="Wuyts J."/>
            <person name="Jabbari K."/>
            <person name="Bowler C."/>
            <person name="Panaud O."/>
            <person name="Piegu B."/>
            <person name="Ball S.G."/>
            <person name="Ral J.-P."/>
            <person name="Bouget F.-Y."/>
            <person name="Piganeau G."/>
            <person name="De Baets B."/>
            <person name="Picard A."/>
            <person name="Delseny M."/>
            <person name="Demaille J."/>
            <person name="Van de Peer Y."/>
            <person name="Moreau H."/>
        </authorList>
    </citation>
    <scope>NUCLEOTIDE SEQUENCE [LARGE SCALE GENOMIC DNA]</scope>
    <source>
        <strain evidence="6 8">OTTH0595</strain>
    </source>
</reference>
<reference evidence="7" key="3">
    <citation type="submission" date="2017-04" db="EMBL/GenBank/DDBJ databases">
        <title>Population genomics of picophytoplankton unveils novel chromosome hypervariability.</title>
        <authorList>
            <consortium name="DOE Joint Genome Institute"/>
            <person name="Blanc-Mathieu R."/>
            <person name="Krasovec M."/>
            <person name="Hebrard M."/>
            <person name="Yau S."/>
            <person name="Desgranges E."/>
            <person name="Martin J."/>
            <person name="Schackwitz W."/>
            <person name="Kuo A."/>
            <person name="Salin G."/>
            <person name="Donnadieu C."/>
            <person name="Desdevises Y."/>
            <person name="Sanchez-Ferandin S."/>
            <person name="Moreau H."/>
            <person name="Rivals E."/>
            <person name="Grigoriev I.V."/>
            <person name="Grimsley N."/>
            <person name="Eyre-Walker A."/>
            <person name="Piganeau G."/>
        </authorList>
    </citation>
    <scope>NUCLEOTIDE SEQUENCE [LARGE SCALE GENOMIC DNA]</scope>
    <source>
        <strain evidence="7">RCC 1115</strain>
    </source>
</reference>
<dbReference type="InterPro" id="IPR002099">
    <property type="entry name" value="MutL/Mlh/PMS"/>
</dbReference>
<comment type="similarity">
    <text evidence="1">Belongs to the DNA mismatch repair MutL/HexB family.</text>
</comment>
<dbReference type="Gene3D" id="3.30.565.10">
    <property type="entry name" value="Histidine kinase-like ATPase, C-terminal domain"/>
    <property type="match status" value="1"/>
</dbReference>
<dbReference type="InterPro" id="IPR036890">
    <property type="entry name" value="HATPase_C_sf"/>
</dbReference>
<dbReference type="InterPro" id="IPR042121">
    <property type="entry name" value="MutL_C_regsub"/>
</dbReference>
<proteinExistence type="inferred from homology"/>
<dbReference type="InterPro" id="IPR014721">
    <property type="entry name" value="Ribsml_uS5_D2-typ_fold_subgr"/>
</dbReference>
<feature type="compositionally biased region" description="Acidic residues" evidence="3">
    <location>
        <begin position="377"/>
        <end position="388"/>
    </location>
</feature>
<dbReference type="Pfam" id="PF08676">
    <property type="entry name" value="MutL_C"/>
    <property type="match status" value="1"/>
</dbReference>
<dbReference type="Gene3D" id="3.30.1540.20">
    <property type="entry name" value="MutL, C-terminal domain, dimerisation subdomain"/>
    <property type="match status" value="1"/>
</dbReference>
<dbReference type="FunCoup" id="A0A090M2L8">
    <property type="interactions" value="1599"/>
</dbReference>
<dbReference type="SUPFAM" id="SSF54211">
    <property type="entry name" value="Ribosomal protein S5 domain 2-like"/>
    <property type="match status" value="1"/>
</dbReference>
<organism evidence="6 8">
    <name type="scientific">Ostreococcus tauri</name>
    <name type="common">Marine green alga</name>
    <dbReference type="NCBI Taxonomy" id="70448"/>
    <lineage>
        <taxon>Eukaryota</taxon>
        <taxon>Viridiplantae</taxon>
        <taxon>Chlorophyta</taxon>
        <taxon>Mamiellophyceae</taxon>
        <taxon>Mamiellales</taxon>
        <taxon>Bathycoccaceae</taxon>
        <taxon>Ostreococcus</taxon>
    </lineage>
</organism>
<dbReference type="Proteomes" id="UP000195557">
    <property type="component" value="Unassembled WGS sequence"/>
</dbReference>
<dbReference type="Gene3D" id="3.30.230.10">
    <property type="match status" value="1"/>
</dbReference>
<dbReference type="SMART" id="SM01340">
    <property type="entry name" value="DNA_mis_repair"/>
    <property type="match status" value="1"/>
</dbReference>
<dbReference type="EMBL" id="KZ155774">
    <property type="protein sequence ID" value="OUS48291.1"/>
    <property type="molecule type" value="Genomic_DNA"/>
</dbReference>
<dbReference type="InterPro" id="IPR038973">
    <property type="entry name" value="MutL/Mlh/Pms-like"/>
</dbReference>
<dbReference type="InterPro" id="IPR014762">
    <property type="entry name" value="DNA_mismatch_repair_CS"/>
</dbReference>
<dbReference type="InterPro" id="IPR042120">
    <property type="entry name" value="MutL_C_dimsub"/>
</dbReference>
<dbReference type="CDD" id="cd03484">
    <property type="entry name" value="MutL_Trans_hPMS_2_like"/>
    <property type="match status" value="1"/>
</dbReference>
<dbReference type="NCBIfam" id="TIGR00585">
    <property type="entry name" value="mutl"/>
    <property type="match status" value="1"/>
</dbReference>
<dbReference type="GO" id="GO:0032389">
    <property type="term" value="C:MutLalpha complex"/>
    <property type="evidence" value="ECO:0007669"/>
    <property type="project" value="TreeGrafter"/>
</dbReference>
<evidence type="ECO:0000313" key="8">
    <source>
        <dbReference type="Proteomes" id="UP000009170"/>
    </source>
</evidence>
<dbReference type="SUPFAM" id="SSF55874">
    <property type="entry name" value="ATPase domain of HSP90 chaperone/DNA topoisomerase II/histidine kinase"/>
    <property type="match status" value="1"/>
</dbReference>
<dbReference type="FunFam" id="3.30.1370.100:FF:000001">
    <property type="entry name" value="Mismatch repair endonuclease pms1, putative"/>
    <property type="match status" value="1"/>
</dbReference>
<evidence type="ECO:0000256" key="3">
    <source>
        <dbReference type="SAM" id="MobiDB-lite"/>
    </source>
</evidence>
<evidence type="ECO:0000259" key="5">
    <source>
        <dbReference type="SMART" id="SM01340"/>
    </source>
</evidence>
<sequence>MLSSVPERSRAIKPIDRAVVHRITSGQVVVDLRSVCKELIENALDATARSIEVRFKDHGVDVVEVSDDGRGVRRGDVGMLTTKYATSKLERFEDLEALRTFGFRGEALSSLCGVSGEFEVTTRTEEDVAGLKIAYDGEGRVMSESTTARSVGTTVRVGRLFEPLPVRRKELIRNAKREYGKALAIVQAYALVSKSVRILCTHQSGKYGRTNVLHTRGEDASVRENIVTVFGSKMIASMREIELELEVGTGVRVSGFISEPRSGCGRAGTDRQFYYVNGRPVDLPRAARVVNETYRSFNPNQAPMVVLDFQLATNAYDVNVTPDKRKIMLHDEEAILAQMRDKLLEAFSPTRYTYAVTQEAPASAEKASPLELSEQNGAEDDEDAEDETWTPAKGDDEETFAAVLRTASGQAEGSRGSKRDSSARSIDAQRNLQTFGFTRDVTSVAIGGGWKIATTTQVSDEAMETEAPAKAETTTVSPSMDEIEEDDEDAKRPRLEDTQKDEDERPSFAHVDVEFEDVGATVEELRRPDATEEILDDGSIPFSMEDMLARRRNSHKRATAKQSAVKAFDSAHVSAADDDTAESTERATAAARELERVFDKADFAKMRIVGQFNLGFILATLGDDLFIIDQHASDEIYNFERLQRTTTLSKQPLIHPVPLDLTASEEQTVLQNMPVFLKNGFGFCDVAESVPGADMNNSSVDPSARCGSLRLSAVPVLKNVVFDKTDVHELVSMLDRGQHSLPANSQLSIGLTRHDQRGDSSSDVRVLRPAKTRAALAMKACRGSIMIGDALDARSMRRVLNNLTTLDAPWNCPHGRPTMRHLFALRRAF</sequence>
<dbReference type="EMBL" id="CAID01000006">
    <property type="protein sequence ID" value="CEF98495.1"/>
    <property type="molecule type" value="Genomic_DNA"/>
</dbReference>
<accession>A0A1Y5IFM4</accession>
<evidence type="ECO:0000259" key="4">
    <source>
        <dbReference type="SMART" id="SM00853"/>
    </source>
</evidence>
<evidence type="ECO:0000313" key="7">
    <source>
        <dbReference type="EMBL" id="OUS48291.1"/>
    </source>
</evidence>
<dbReference type="Proteomes" id="UP000009170">
    <property type="component" value="Unassembled WGS sequence"/>
</dbReference>
<dbReference type="InParanoid" id="A0A090M2L8"/>
<dbReference type="CDD" id="cd16926">
    <property type="entry name" value="HATPase_MutL-MLH-PMS-like"/>
    <property type="match status" value="1"/>
</dbReference>
<protein>
    <submittedName>
        <fullName evidence="6">DNA mismatch repair protein Pms1/Mlh2</fullName>
    </submittedName>
</protein>
<dbReference type="OrthoDB" id="10254304at2759"/>
<dbReference type="PANTHER" id="PTHR10073:SF52">
    <property type="entry name" value="MISMATCH REPAIR ENDONUCLEASE PMS2"/>
    <property type="match status" value="1"/>
</dbReference>
<dbReference type="SUPFAM" id="SSF118116">
    <property type="entry name" value="DNA mismatch repair protein MutL"/>
    <property type="match status" value="2"/>
</dbReference>
<dbReference type="STRING" id="70448.A0A090M2L8"/>
<feature type="compositionally biased region" description="Basic and acidic residues" evidence="3">
    <location>
        <begin position="489"/>
        <end position="506"/>
    </location>
</feature>
<keyword evidence="2" id="KW-0227">DNA damage</keyword>
<dbReference type="InterPro" id="IPR013507">
    <property type="entry name" value="DNA_mismatch_S5_2-like"/>
</dbReference>
<reference evidence="6" key="2">
    <citation type="journal article" date="2014" name="BMC Genomics">
        <title>An improved genome of the model marine alga Ostreococcus tauri unfolds by assessing Illumina de novo assemblies.</title>
        <authorList>
            <person name="Blanc-Mathieu R."/>
            <person name="Verhelst B."/>
            <person name="Derelle E."/>
            <person name="Rombauts S."/>
            <person name="Bouget F.Y."/>
            <person name="Carre I."/>
            <person name="Chateau A."/>
            <person name="Eyre-Walker A."/>
            <person name="Grimsley N."/>
            <person name="Moreau H."/>
            <person name="Piegu B."/>
            <person name="Rivals E."/>
            <person name="Schackwitz W."/>
            <person name="Van de Peer Y."/>
            <person name="Piganeau G."/>
        </authorList>
    </citation>
    <scope>NUCLEOTIDE SEQUENCE</scope>
    <source>
        <strain evidence="6">RCC4221</strain>
    </source>
</reference>
<name>A0A090M2L8_OSTTA</name>
<dbReference type="InterPro" id="IPR037198">
    <property type="entry name" value="MutL_C_sf"/>
</dbReference>
<feature type="compositionally biased region" description="Low complexity" evidence="3">
    <location>
        <begin position="465"/>
        <end position="475"/>
    </location>
</feature>
<feature type="region of interest" description="Disordered" evidence="3">
    <location>
        <begin position="406"/>
        <end position="425"/>
    </location>
</feature>
<dbReference type="Pfam" id="PF13589">
    <property type="entry name" value="HATPase_c_3"/>
    <property type="match status" value="1"/>
</dbReference>
<keyword evidence="8" id="KW-1185">Reference proteome</keyword>
<feature type="domain" description="DNA mismatch repair protein S5" evidence="5">
    <location>
        <begin position="226"/>
        <end position="348"/>
    </location>
</feature>
<dbReference type="SMART" id="SM00853">
    <property type="entry name" value="MutL_C"/>
    <property type="match status" value="1"/>
</dbReference>
<feature type="region of interest" description="Disordered" evidence="3">
    <location>
        <begin position="358"/>
        <end position="396"/>
    </location>
</feature>
<dbReference type="GO" id="GO:0140664">
    <property type="term" value="F:ATP-dependent DNA damage sensor activity"/>
    <property type="evidence" value="ECO:0007669"/>
    <property type="project" value="InterPro"/>
</dbReference>